<proteinExistence type="predicted"/>
<feature type="compositionally biased region" description="Low complexity" evidence="1">
    <location>
        <begin position="57"/>
        <end position="73"/>
    </location>
</feature>
<organism evidence="2 3">
    <name type="scientific">Aureobasidium subglaciale (strain EXF-2481)</name>
    <name type="common">Aureobasidium pullulans var. subglaciale</name>
    <dbReference type="NCBI Taxonomy" id="1043005"/>
    <lineage>
        <taxon>Eukaryota</taxon>
        <taxon>Fungi</taxon>
        <taxon>Dikarya</taxon>
        <taxon>Ascomycota</taxon>
        <taxon>Pezizomycotina</taxon>
        <taxon>Dothideomycetes</taxon>
        <taxon>Dothideomycetidae</taxon>
        <taxon>Dothideales</taxon>
        <taxon>Saccotheciaceae</taxon>
        <taxon>Aureobasidium</taxon>
    </lineage>
</organism>
<dbReference type="OrthoDB" id="4828117at2759"/>
<feature type="compositionally biased region" description="Basic and acidic residues" evidence="1">
    <location>
        <begin position="43"/>
        <end position="53"/>
    </location>
</feature>
<protein>
    <submittedName>
        <fullName evidence="2">Uncharacterized protein</fullName>
    </submittedName>
</protein>
<accession>A0A074YL94</accession>
<feature type="region of interest" description="Disordered" evidence="1">
    <location>
        <begin position="43"/>
        <end position="116"/>
    </location>
</feature>
<evidence type="ECO:0000313" key="3">
    <source>
        <dbReference type="Proteomes" id="UP000030641"/>
    </source>
</evidence>
<evidence type="ECO:0000256" key="1">
    <source>
        <dbReference type="SAM" id="MobiDB-lite"/>
    </source>
</evidence>
<dbReference type="Proteomes" id="UP000030641">
    <property type="component" value="Unassembled WGS sequence"/>
</dbReference>
<name>A0A074YL94_AURSE</name>
<dbReference type="InParanoid" id="A0A074YL94"/>
<sequence length="116" mass="12316">MPTDWKSLETLERFIAALIASNGGKNRTRAYKKSALALIKEVEGAGRLDKDMKSQGAPKKVPATPKKPSTATPGSAKRVTKRTPKVSKSKARVSDDSDDDMADVGTAASAANDEEV</sequence>
<feature type="compositionally biased region" description="Basic residues" evidence="1">
    <location>
        <begin position="78"/>
        <end position="91"/>
    </location>
</feature>
<dbReference type="GeneID" id="25363622"/>
<dbReference type="EMBL" id="KL584755">
    <property type="protein sequence ID" value="KEQ96829.1"/>
    <property type="molecule type" value="Genomic_DNA"/>
</dbReference>
<dbReference type="STRING" id="1043005.A0A074YL94"/>
<reference evidence="2 3" key="1">
    <citation type="journal article" date="2014" name="BMC Genomics">
        <title>Genome sequencing of four Aureobasidium pullulans varieties: biotechnological potential, stress tolerance, and description of new species.</title>
        <authorList>
            <person name="Gostin Ar C."/>
            <person name="Ohm R.A."/>
            <person name="Kogej T."/>
            <person name="Sonjak S."/>
            <person name="Turk M."/>
            <person name="Zajc J."/>
            <person name="Zalar P."/>
            <person name="Grube M."/>
            <person name="Sun H."/>
            <person name="Han J."/>
            <person name="Sharma A."/>
            <person name="Chiniquy J."/>
            <person name="Ngan C.Y."/>
            <person name="Lipzen A."/>
            <person name="Barry K."/>
            <person name="Grigoriev I.V."/>
            <person name="Gunde-Cimerman N."/>
        </authorList>
    </citation>
    <scope>NUCLEOTIDE SEQUENCE [LARGE SCALE GENOMIC DNA]</scope>
    <source>
        <strain evidence="2 3">EXF-2481</strain>
    </source>
</reference>
<gene>
    <name evidence="2" type="ORF">AUEXF2481DRAFT_27959</name>
</gene>
<dbReference type="AlphaFoldDB" id="A0A074YL94"/>
<dbReference type="HOGENOM" id="CLU_1834776_0_0_1"/>
<keyword evidence="3" id="KW-1185">Reference proteome</keyword>
<evidence type="ECO:0000313" key="2">
    <source>
        <dbReference type="EMBL" id="KEQ96829.1"/>
    </source>
</evidence>
<dbReference type="RefSeq" id="XP_013345314.1">
    <property type="nucleotide sequence ID" value="XM_013489860.1"/>
</dbReference>